<dbReference type="GO" id="GO:0015220">
    <property type="term" value="F:choline transmembrane transporter activity"/>
    <property type="evidence" value="ECO:0007669"/>
    <property type="project" value="TreeGrafter"/>
</dbReference>
<dbReference type="FunFam" id="1.10.3730.20:FF:000001">
    <property type="entry name" value="Quaternary ammonium compound resistance transporter SugE"/>
    <property type="match status" value="1"/>
</dbReference>
<dbReference type="PANTHER" id="PTHR30561:SF1">
    <property type="entry name" value="MULTIDRUG TRANSPORTER EMRE"/>
    <property type="match status" value="1"/>
</dbReference>
<dbReference type="Pfam" id="PF00893">
    <property type="entry name" value="Multi_Drug_Res"/>
    <property type="match status" value="1"/>
</dbReference>
<dbReference type="RefSeq" id="WP_109837561.1">
    <property type="nucleotide sequence ID" value="NZ_QGKM01000023.1"/>
</dbReference>
<proteinExistence type="inferred from homology"/>
<dbReference type="OrthoDB" id="9808638at2"/>
<evidence type="ECO:0000256" key="3">
    <source>
        <dbReference type="ARBA" id="ARBA00022475"/>
    </source>
</evidence>
<dbReference type="Gene3D" id="1.10.3730.20">
    <property type="match status" value="1"/>
</dbReference>
<keyword evidence="11" id="KW-1185">Reference proteome</keyword>
<protein>
    <submittedName>
        <fullName evidence="10">QacE family quaternary ammonium compound efflux SMR transporter</fullName>
    </submittedName>
</protein>
<dbReference type="Proteomes" id="UP000245539">
    <property type="component" value="Unassembled WGS sequence"/>
</dbReference>
<dbReference type="AlphaFoldDB" id="A0A317CGR0"/>
<evidence type="ECO:0000256" key="7">
    <source>
        <dbReference type="ARBA" id="ARBA00038032"/>
    </source>
</evidence>
<dbReference type="GO" id="GO:1990961">
    <property type="term" value="P:xenobiotic detoxification by transmembrane export across the plasma membrane"/>
    <property type="evidence" value="ECO:0007669"/>
    <property type="project" value="UniProtKB-ARBA"/>
</dbReference>
<feature type="transmembrane region" description="Helical" evidence="9">
    <location>
        <begin position="58"/>
        <end position="79"/>
    </location>
</feature>
<dbReference type="GO" id="GO:0005886">
    <property type="term" value="C:plasma membrane"/>
    <property type="evidence" value="ECO:0007669"/>
    <property type="project" value="UniProtKB-SubCell"/>
</dbReference>
<dbReference type="SUPFAM" id="SSF103481">
    <property type="entry name" value="Multidrug resistance efflux transporter EmrE"/>
    <property type="match status" value="1"/>
</dbReference>
<dbReference type="InterPro" id="IPR045324">
    <property type="entry name" value="Small_multidrug_res"/>
</dbReference>
<accession>A0A317CGR0</accession>
<dbReference type="GO" id="GO:0031460">
    <property type="term" value="P:glycine betaine transport"/>
    <property type="evidence" value="ECO:0007669"/>
    <property type="project" value="TreeGrafter"/>
</dbReference>
<keyword evidence="4 8" id="KW-0812">Transmembrane</keyword>
<sequence>MNKWIFLCLAVVSEVIGTSALKQSEGFTKLWPSLMVLVGFGFAFYFLSITLKVIPIGIAYAIWSGLGIVLISLIGWFWFGQKLDAAAIAGIALIGAGVLVMNLFSNSIAH</sequence>
<keyword evidence="6 9" id="KW-0472">Membrane</keyword>
<evidence type="ECO:0000313" key="10">
    <source>
        <dbReference type="EMBL" id="PWQ97745.1"/>
    </source>
</evidence>
<keyword evidence="5 9" id="KW-1133">Transmembrane helix</keyword>
<evidence type="ECO:0000256" key="2">
    <source>
        <dbReference type="ARBA" id="ARBA00022448"/>
    </source>
</evidence>
<feature type="transmembrane region" description="Helical" evidence="9">
    <location>
        <begin position="85"/>
        <end position="104"/>
    </location>
</feature>
<evidence type="ECO:0000256" key="1">
    <source>
        <dbReference type="ARBA" id="ARBA00004651"/>
    </source>
</evidence>
<evidence type="ECO:0000256" key="9">
    <source>
        <dbReference type="SAM" id="Phobius"/>
    </source>
</evidence>
<keyword evidence="3" id="KW-1003">Cell membrane</keyword>
<gene>
    <name evidence="10" type="ORF">DKW60_10280</name>
</gene>
<name>A0A317CGR0_9GAMM</name>
<evidence type="ECO:0000256" key="8">
    <source>
        <dbReference type="RuleBase" id="RU003942"/>
    </source>
</evidence>
<dbReference type="InterPro" id="IPR037185">
    <property type="entry name" value="EmrE-like"/>
</dbReference>
<dbReference type="PANTHER" id="PTHR30561">
    <property type="entry name" value="SMR FAMILY PROTON-DEPENDENT DRUG EFFLUX TRANSPORTER SUGE"/>
    <property type="match status" value="1"/>
</dbReference>
<comment type="similarity">
    <text evidence="7 8">Belongs to the drug/metabolite transporter (DMT) superfamily. Small multidrug resistance (SMR) (TC 2.A.7.1) family.</text>
</comment>
<dbReference type="InterPro" id="IPR000390">
    <property type="entry name" value="Small_drug/metabolite_transptr"/>
</dbReference>
<dbReference type="EMBL" id="QGKM01000023">
    <property type="protein sequence ID" value="PWQ97745.1"/>
    <property type="molecule type" value="Genomic_DNA"/>
</dbReference>
<dbReference type="GO" id="GO:0015297">
    <property type="term" value="F:antiporter activity"/>
    <property type="evidence" value="ECO:0007669"/>
    <property type="project" value="TreeGrafter"/>
</dbReference>
<feature type="transmembrane region" description="Helical" evidence="9">
    <location>
        <begin position="30"/>
        <end position="51"/>
    </location>
</feature>
<evidence type="ECO:0000313" key="11">
    <source>
        <dbReference type="Proteomes" id="UP000245539"/>
    </source>
</evidence>
<comment type="caution">
    <text evidence="10">The sequence shown here is derived from an EMBL/GenBank/DDBJ whole genome shotgun (WGS) entry which is preliminary data.</text>
</comment>
<organism evidence="10 11">
    <name type="scientific">Leucothrix pacifica</name>
    <dbReference type="NCBI Taxonomy" id="1247513"/>
    <lineage>
        <taxon>Bacteria</taxon>
        <taxon>Pseudomonadati</taxon>
        <taxon>Pseudomonadota</taxon>
        <taxon>Gammaproteobacteria</taxon>
        <taxon>Thiotrichales</taxon>
        <taxon>Thiotrichaceae</taxon>
        <taxon>Leucothrix</taxon>
    </lineage>
</organism>
<dbReference type="GO" id="GO:0015199">
    <property type="term" value="F:amino-acid betaine transmembrane transporter activity"/>
    <property type="evidence" value="ECO:0007669"/>
    <property type="project" value="TreeGrafter"/>
</dbReference>
<evidence type="ECO:0000256" key="6">
    <source>
        <dbReference type="ARBA" id="ARBA00023136"/>
    </source>
</evidence>
<comment type="subcellular location">
    <subcellularLocation>
        <location evidence="1 8">Cell membrane</location>
        <topology evidence="1 8">Multi-pass membrane protein</topology>
    </subcellularLocation>
</comment>
<evidence type="ECO:0000256" key="4">
    <source>
        <dbReference type="ARBA" id="ARBA00022692"/>
    </source>
</evidence>
<reference evidence="10 11" key="1">
    <citation type="submission" date="2018-05" db="EMBL/GenBank/DDBJ databases">
        <title>Leucothrix arctica sp. nov., isolated from Arctic seawater.</title>
        <authorList>
            <person name="Choi A."/>
            <person name="Baek K."/>
        </authorList>
    </citation>
    <scope>NUCLEOTIDE SEQUENCE [LARGE SCALE GENOMIC DNA]</scope>
    <source>
        <strain evidence="10 11">JCM 18388</strain>
    </source>
</reference>
<evidence type="ECO:0000256" key="5">
    <source>
        <dbReference type="ARBA" id="ARBA00022989"/>
    </source>
</evidence>
<keyword evidence="2" id="KW-0813">Transport</keyword>